<keyword evidence="5" id="KW-0720">Serine protease</keyword>
<dbReference type="InterPro" id="IPR023828">
    <property type="entry name" value="Peptidase_S8_Ser-AS"/>
</dbReference>
<evidence type="ECO:0000313" key="10">
    <source>
        <dbReference type="Proteomes" id="UP000245207"/>
    </source>
</evidence>
<protein>
    <recommendedName>
        <fullName evidence="11">Peptidase S8/S53 domain-containing protein</fullName>
    </recommendedName>
</protein>
<keyword evidence="3" id="KW-0732">Signal</keyword>
<accession>A0A2U1L385</accession>
<dbReference type="SUPFAM" id="SSF52743">
    <property type="entry name" value="Subtilisin-like"/>
    <property type="match status" value="1"/>
</dbReference>
<dbReference type="Gene3D" id="3.30.70.80">
    <property type="entry name" value="Peptidase S8 propeptide/proteinase inhibitor I9"/>
    <property type="match status" value="1"/>
</dbReference>
<dbReference type="Gene3D" id="3.50.30.30">
    <property type="match status" value="1"/>
</dbReference>
<evidence type="ECO:0000256" key="3">
    <source>
        <dbReference type="ARBA" id="ARBA00022729"/>
    </source>
</evidence>
<evidence type="ECO:0000256" key="2">
    <source>
        <dbReference type="ARBA" id="ARBA00022670"/>
    </source>
</evidence>
<evidence type="ECO:0000256" key="4">
    <source>
        <dbReference type="ARBA" id="ARBA00022801"/>
    </source>
</evidence>
<reference evidence="9 10" key="1">
    <citation type="journal article" date="2018" name="Mol. Plant">
        <title>The genome of Artemisia annua provides insight into the evolution of Asteraceae family and artemisinin biosynthesis.</title>
        <authorList>
            <person name="Shen Q."/>
            <person name="Zhang L."/>
            <person name="Liao Z."/>
            <person name="Wang S."/>
            <person name="Yan T."/>
            <person name="Shi P."/>
            <person name="Liu M."/>
            <person name="Fu X."/>
            <person name="Pan Q."/>
            <person name="Wang Y."/>
            <person name="Lv Z."/>
            <person name="Lu X."/>
            <person name="Zhang F."/>
            <person name="Jiang W."/>
            <person name="Ma Y."/>
            <person name="Chen M."/>
            <person name="Hao X."/>
            <person name="Li L."/>
            <person name="Tang Y."/>
            <person name="Lv G."/>
            <person name="Zhou Y."/>
            <person name="Sun X."/>
            <person name="Brodelius P.E."/>
            <person name="Rose J.K.C."/>
            <person name="Tang K."/>
        </authorList>
    </citation>
    <scope>NUCLEOTIDE SEQUENCE [LARGE SCALE GENOMIC DNA]</scope>
    <source>
        <strain evidence="10">cv. Huhao1</strain>
        <tissue evidence="9">Leaf</tissue>
    </source>
</reference>
<evidence type="ECO:0000256" key="6">
    <source>
        <dbReference type="PROSITE-ProRule" id="PRU01240"/>
    </source>
</evidence>
<keyword evidence="10" id="KW-1185">Reference proteome</keyword>
<comment type="caution">
    <text evidence="9">The sequence shown here is derived from an EMBL/GenBank/DDBJ whole genome shotgun (WGS) entry which is preliminary data.</text>
</comment>
<dbReference type="OrthoDB" id="4803627at2759"/>
<dbReference type="EMBL" id="PKPP01011815">
    <property type="protein sequence ID" value="PWA43458.1"/>
    <property type="molecule type" value="Genomic_DNA"/>
</dbReference>
<keyword evidence="4" id="KW-0378">Hydrolase</keyword>
<feature type="domain" description="Inhibitor I9" evidence="8">
    <location>
        <begin position="6"/>
        <end position="72"/>
    </location>
</feature>
<evidence type="ECO:0000256" key="1">
    <source>
        <dbReference type="ARBA" id="ARBA00011073"/>
    </source>
</evidence>
<dbReference type="AlphaFoldDB" id="A0A2U1L385"/>
<gene>
    <name evidence="9" type="ORF">CTI12_AA535370</name>
</gene>
<dbReference type="GO" id="GO:0006508">
    <property type="term" value="P:proteolysis"/>
    <property type="evidence" value="ECO:0007669"/>
    <property type="project" value="UniProtKB-KW"/>
</dbReference>
<comment type="similarity">
    <text evidence="1 6">Belongs to the peptidase S8 family.</text>
</comment>
<name>A0A2U1L385_ARTAN</name>
<proteinExistence type="inferred from homology"/>
<evidence type="ECO:0000313" key="9">
    <source>
        <dbReference type="EMBL" id="PWA43458.1"/>
    </source>
</evidence>
<feature type="domain" description="Peptidase S8/S53" evidence="7">
    <location>
        <begin position="105"/>
        <end position="192"/>
    </location>
</feature>
<dbReference type="InterPro" id="IPR010259">
    <property type="entry name" value="S8pro/Inhibitor_I9"/>
</dbReference>
<dbReference type="InterPro" id="IPR037045">
    <property type="entry name" value="S8pro/Inhibitor_I9_sf"/>
</dbReference>
<dbReference type="InterPro" id="IPR036852">
    <property type="entry name" value="Peptidase_S8/S53_dom_sf"/>
</dbReference>
<dbReference type="Gene3D" id="3.40.50.200">
    <property type="entry name" value="Peptidase S8/S53 domain"/>
    <property type="match status" value="1"/>
</dbReference>
<dbReference type="PROSITE" id="PS51892">
    <property type="entry name" value="SUBTILASE"/>
    <property type="match status" value="1"/>
</dbReference>
<dbReference type="GO" id="GO:0004252">
    <property type="term" value="F:serine-type endopeptidase activity"/>
    <property type="evidence" value="ECO:0007669"/>
    <property type="project" value="InterPro"/>
</dbReference>
<dbReference type="STRING" id="35608.A0A2U1L385"/>
<evidence type="ECO:0000256" key="5">
    <source>
        <dbReference type="ARBA" id="ARBA00022825"/>
    </source>
</evidence>
<dbReference type="Pfam" id="PF05922">
    <property type="entry name" value="Inhibitor_I9"/>
    <property type="match status" value="1"/>
</dbReference>
<dbReference type="Pfam" id="PF00082">
    <property type="entry name" value="Peptidase_S8"/>
    <property type="match status" value="1"/>
</dbReference>
<dbReference type="PROSITE" id="PS00138">
    <property type="entry name" value="SUBTILASE_SER"/>
    <property type="match status" value="1"/>
</dbReference>
<dbReference type="InterPro" id="IPR000209">
    <property type="entry name" value="Peptidase_S8/S53_dom"/>
</dbReference>
<dbReference type="Proteomes" id="UP000245207">
    <property type="component" value="Unassembled WGS sequence"/>
</dbReference>
<organism evidence="9 10">
    <name type="scientific">Artemisia annua</name>
    <name type="common">Sweet wormwood</name>
    <dbReference type="NCBI Taxonomy" id="35608"/>
    <lineage>
        <taxon>Eukaryota</taxon>
        <taxon>Viridiplantae</taxon>
        <taxon>Streptophyta</taxon>
        <taxon>Embryophyta</taxon>
        <taxon>Tracheophyta</taxon>
        <taxon>Spermatophyta</taxon>
        <taxon>Magnoliopsida</taxon>
        <taxon>eudicotyledons</taxon>
        <taxon>Gunneridae</taxon>
        <taxon>Pentapetalae</taxon>
        <taxon>asterids</taxon>
        <taxon>campanulids</taxon>
        <taxon>Asterales</taxon>
        <taxon>Asteraceae</taxon>
        <taxon>Asteroideae</taxon>
        <taxon>Anthemideae</taxon>
        <taxon>Artemisiinae</taxon>
        <taxon>Artemisia</taxon>
    </lineage>
</organism>
<dbReference type="InterPro" id="IPR045051">
    <property type="entry name" value="SBT"/>
</dbReference>
<evidence type="ECO:0000259" key="8">
    <source>
        <dbReference type="Pfam" id="PF05922"/>
    </source>
</evidence>
<dbReference type="PANTHER" id="PTHR10795">
    <property type="entry name" value="PROPROTEIN CONVERTASE SUBTILISIN/KEXIN"/>
    <property type="match status" value="1"/>
</dbReference>
<evidence type="ECO:0000259" key="7">
    <source>
        <dbReference type="Pfam" id="PF00082"/>
    </source>
</evidence>
<sequence>MAYSATYIVHMNSSAMPKPYWSPHSWYLATLQSVSDQSFTHISTEKLIYSYTHAIQGFSATLTSSEHEKLEHQFSCLITLGNGVFDPGGKATRKISFHLNRLGTVPAPMVSEFSSRGPPHGLPVIFKPDPMAPGQQILASWPYLVNRNIDSGTSMACPHTSGLAAILKAAHPDWSPAAIRSAMMTTSSITDNNNNPLKKSLEMLLKKPLLWLWGLDIFS</sequence>
<dbReference type="FunFam" id="3.30.70.80:FF:000003">
    <property type="entry name" value="Subtilisin-like protease SBT1.9"/>
    <property type="match status" value="1"/>
</dbReference>
<evidence type="ECO:0008006" key="11">
    <source>
        <dbReference type="Google" id="ProtNLM"/>
    </source>
</evidence>
<keyword evidence="2" id="KW-0645">Protease</keyword>
<comment type="caution">
    <text evidence="6">Lacks conserved residue(s) required for the propagation of feature annotation.</text>
</comment>